<evidence type="ECO:0000256" key="1">
    <source>
        <dbReference type="SAM" id="Phobius"/>
    </source>
</evidence>
<dbReference type="AlphaFoldDB" id="Q2G7D1"/>
<keyword evidence="1" id="KW-1133">Transmembrane helix</keyword>
<feature type="transmembrane region" description="Helical" evidence="1">
    <location>
        <begin position="12"/>
        <end position="31"/>
    </location>
</feature>
<evidence type="ECO:0000313" key="2">
    <source>
        <dbReference type="EMBL" id="ABD26242.1"/>
    </source>
</evidence>
<dbReference type="eggNOG" id="ENOG503306N">
    <property type="taxonomic scope" value="Bacteria"/>
</dbReference>
<feature type="transmembrane region" description="Helical" evidence="1">
    <location>
        <begin position="92"/>
        <end position="111"/>
    </location>
</feature>
<keyword evidence="1" id="KW-0812">Transmembrane</keyword>
<gene>
    <name evidence="2" type="ordered locus">Saro_1802</name>
</gene>
<evidence type="ECO:0000313" key="3">
    <source>
        <dbReference type="Proteomes" id="UP000009134"/>
    </source>
</evidence>
<dbReference type="KEGG" id="nar:Saro_1802"/>
<organism evidence="2 3">
    <name type="scientific">Novosphingobium aromaticivorans (strain ATCC 700278 / DSM 12444 / CCUG 56034 / CIP 105152 / NBRC 16084 / F199)</name>
    <dbReference type="NCBI Taxonomy" id="279238"/>
    <lineage>
        <taxon>Bacteria</taxon>
        <taxon>Pseudomonadati</taxon>
        <taxon>Pseudomonadota</taxon>
        <taxon>Alphaproteobacteria</taxon>
        <taxon>Sphingomonadales</taxon>
        <taxon>Sphingomonadaceae</taxon>
        <taxon>Novosphingobium</taxon>
    </lineage>
</organism>
<keyword evidence="3" id="KW-1185">Reference proteome</keyword>
<feature type="transmembrane region" description="Helical" evidence="1">
    <location>
        <begin position="67"/>
        <end position="86"/>
    </location>
</feature>
<protein>
    <submittedName>
        <fullName evidence="2">Uncharacterized protein</fullName>
    </submittedName>
</protein>
<sequence>MADLRLARRIFRGAAIYGFIVLPPMLLAPWPQKGPEVLVGFVGLALVFQAVFWIIGGDPRRYRPVMLAAIAEKLVFGVPALVLVAQGRTEPVVGFFAAMDVLLAAAFMVAYRATPPDPPA</sequence>
<proteinExistence type="predicted"/>
<dbReference type="Proteomes" id="UP000009134">
    <property type="component" value="Chromosome"/>
</dbReference>
<name>Q2G7D1_NOVAD</name>
<dbReference type="STRING" id="279238.Saro_1802"/>
<reference evidence="3" key="1">
    <citation type="submission" date="2006-01" db="EMBL/GenBank/DDBJ databases">
        <title>Complete sequence of Novosphingobium aromaticivorans DSM 12444.</title>
        <authorList>
            <consortium name="US DOE Joint Genome Institute"/>
            <person name="Copeland A."/>
            <person name="Lucas S."/>
            <person name="Lapidus A."/>
            <person name="Barry K."/>
            <person name="Detter J.C."/>
            <person name="Glavina T."/>
            <person name="Hammon N."/>
            <person name="Israni S."/>
            <person name="Pitluck S."/>
            <person name="Chain P."/>
            <person name="Malfatti S."/>
            <person name="Shin M."/>
            <person name="Vergez L."/>
            <person name="Schmutz J."/>
            <person name="Larimer F."/>
            <person name="Land M."/>
            <person name="Kyrpides N."/>
            <person name="Ivanova N."/>
            <person name="Fredrickson J."/>
            <person name="Balkwill D."/>
            <person name="Romine M.F."/>
            <person name="Richardson P."/>
        </authorList>
    </citation>
    <scope>NUCLEOTIDE SEQUENCE [LARGE SCALE GENOMIC DNA]</scope>
    <source>
        <strain evidence="3">ATCC 700278 / DSM 12444 / CCUG 56034 / CIP 105152 / NBRC 16084 / F199</strain>
    </source>
</reference>
<dbReference type="HOGENOM" id="CLU_2024544_0_0_5"/>
<dbReference type="RefSeq" id="WP_011445452.1">
    <property type="nucleotide sequence ID" value="NC_007794.1"/>
</dbReference>
<keyword evidence="1" id="KW-0472">Membrane</keyword>
<feature type="transmembrane region" description="Helical" evidence="1">
    <location>
        <begin position="37"/>
        <end position="55"/>
    </location>
</feature>
<accession>Q2G7D1</accession>
<dbReference type="EMBL" id="CP000248">
    <property type="protein sequence ID" value="ABD26242.1"/>
    <property type="molecule type" value="Genomic_DNA"/>
</dbReference>